<keyword evidence="2 3" id="KW-0408">Iron</keyword>
<dbReference type="Proteomes" id="UP001633002">
    <property type="component" value="Unassembled WGS sequence"/>
</dbReference>
<reference evidence="5 6" key="1">
    <citation type="submission" date="2024-09" db="EMBL/GenBank/DDBJ databases">
        <title>Chromosome-scale assembly of Riccia sorocarpa.</title>
        <authorList>
            <person name="Paukszto L."/>
        </authorList>
    </citation>
    <scope>NUCLEOTIDE SEQUENCE [LARGE SCALE GENOMIC DNA]</scope>
    <source>
        <strain evidence="5">LP-2024</strain>
        <tissue evidence="5">Aerial parts of the thallus</tissue>
    </source>
</reference>
<evidence type="ECO:0000256" key="1">
    <source>
        <dbReference type="ARBA" id="ARBA00022723"/>
    </source>
</evidence>
<organism evidence="5 6">
    <name type="scientific">Riccia sorocarpa</name>
    <dbReference type="NCBI Taxonomy" id="122646"/>
    <lineage>
        <taxon>Eukaryota</taxon>
        <taxon>Viridiplantae</taxon>
        <taxon>Streptophyta</taxon>
        <taxon>Embryophyta</taxon>
        <taxon>Marchantiophyta</taxon>
        <taxon>Marchantiopsida</taxon>
        <taxon>Marchantiidae</taxon>
        <taxon>Marchantiales</taxon>
        <taxon>Ricciaceae</taxon>
        <taxon>Riccia</taxon>
    </lineage>
</organism>
<comment type="caution">
    <text evidence="5">The sequence shown here is derived from an EMBL/GenBank/DDBJ whole genome shotgun (WGS) entry which is preliminary data.</text>
</comment>
<evidence type="ECO:0000313" key="6">
    <source>
        <dbReference type="Proteomes" id="UP001633002"/>
    </source>
</evidence>
<dbReference type="Pfam" id="PF03171">
    <property type="entry name" value="2OG-FeII_Oxy"/>
    <property type="match status" value="1"/>
</dbReference>
<dbReference type="GO" id="GO:0016491">
    <property type="term" value="F:oxidoreductase activity"/>
    <property type="evidence" value="ECO:0007669"/>
    <property type="project" value="UniProtKB-KW"/>
</dbReference>
<evidence type="ECO:0000256" key="2">
    <source>
        <dbReference type="ARBA" id="ARBA00023004"/>
    </source>
</evidence>
<dbReference type="AlphaFoldDB" id="A0ABD3GRE9"/>
<keyword evidence="1 3" id="KW-0479">Metal-binding</keyword>
<dbReference type="InterPro" id="IPR050231">
    <property type="entry name" value="Iron_ascorbate_oxido_reductase"/>
</dbReference>
<dbReference type="Gene3D" id="2.60.120.330">
    <property type="entry name" value="B-lactam Antibiotic, Isopenicillin N Synthase, Chain"/>
    <property type="match status" value="1"/>
</dbReference>
<protein>
    <recommendedName>
        <fullName evidence="4">Fe2OG dioxygenase domain-containing protein</fullName>
    </recommendedName>
</protein>
<name>A0ABD3GRE9_9MARC</name>
<comment type="similarity">
    <text evidence="3">Belongs to the iron/ascorbate-dependent oxidoreductase family.</text>
</comment>
<dbReference type="InterPro" id="IPR044861">
    <property type="entry name" value="IPNS-like_FE2OG_OXY"/>
</dbReference>
<feature type="domain" description="Fe2OG dioxygenase" evidence="4">
    <location>
        <begin position="207"/>
        <end position="307"/>
    </location>
</feature>
<accession>A0ABD3GRE9</accession>
<dbReference type="PROSITE" id="PS51471">
    <property type="entry name" value="FE2OG_OXY"/>
    <property type="match status" value="1"/>
</dbReference>
<gene>
    <name evidence="5" type="ORF">R1sor_024704</name>
</gene>
<keyword evidence="6" id="KW-1185">Reference proteome</keyword>
<dbReference type="InterPro" id="IPR026992">
    <property type="entry name" value="DIOX_N"/>
</dbReference>
<dbReference type="SUPFAM" id="SSF51197">
    <property type="entry name" value="Clavaminate synthase-like"/>
    <property type="match status" value="1"/>
</dbReference>
<keyword evidence="3" id="KW-0560">Oxidoreductase</keyword>
<dbReference type="Pfam" id="PF14226">
    <property type="entry name" value="DIOX_N"/>
    <property type="match status" value="1"/>
</dbReference>
<proteinExistence type="inferred from homology"/>
<dbReference type="GO" id="GO:0046872">
    <property type="term" value="F:metal ion binding"/>
    <property type="evidence" value="ECO:0007669"/>
    <property type="project" value="UniProtKB-KW"/>
</dbReference>
<evidence type="ECO:0000313" key="5">
    <source>
        <dbReference type="EMBL" id="KAL3681748.1"/>
    </source>
</evidence>
<dbReference type="PANTHER" id="PTHR47990">
    <property type="entry name" value="2-OXOGLUTARATE (2OG) AND FE(II)-DEPENDENT OXYGENASE SUPERFAMILY PROTEIN-RELATED"/>
    <property type="match status" value="1"/>
</dbReference>
<dbReference type="InterPro" id="IPR005123">
    <property type="entry name" value="Oxoglu/Fe-dep_dioxygenase_dom"/>
</dbReference>
<sequence>MARGKCGLRNRSKTKAVETTEVGFHQSKVNCKRSRTFLISYEDKEQMKEAIDRFLAELEARVFVEIHCVNLESCFESRVESLVGEALRENGMFYVTNHGFPCDVLEDLRRLVAVLFSLPLEEKRKCCNAPGVKRMKYTDTPDGETLEVSCGSAALQRMDWRTEPALLTKVMAEYLSKHQGLCHKLFQTIRRSMNPSGFRSNGSCFEPYMQLTIRSYHPAPDSIWPTTLDSRTHSSYLTMTFLDPSGGLQIFTQDRWSNVKPCPGAILITGGDQLQALTEGDYKSCLHRVVAGKSARRTFIDVSFIVTTELESE</sequence>
<dbReference type="EMBL" id="JBJQOH010000007">
    <property type="protein sequence ID" value="KAL3681748.1"/>
    <property type="molecule type" value="Genomic_DNA"/>
</dbReference>
<evidence type="ECO:0000259" key="4">
    <source>
        <dbReference type="PROSITE" id="PS51471"/>
    </source>
</evidence>
<evidence type="ECO:0000256" key="3">
    <source>
        <dbReference type="RuleBase" id="RU003682"/>
    </source>
</evidence>
<dbReference type="InterPro" id="IPR027443">
    <property type="entry name" value="IPNS-like_sf"/>
</dbReference>